<protein>
    <recommendedName>
        <fullName evidence="1">HNH nuclease domain-containing protein</fullName>
    </recommendedName>
</protein>
<evidence type="ECO:0000259" key="1">
    <source>
        <dbReference type="SMART" id="SM00507"/>
    </source>
</evidence>
<dbReference type="InterPro" id="IPR003615">
    <property type="entry name" value="HNH_nuc"/>
</dbReference>
<dbReference type="Gene3D" id="1.10.30.50">
    <property type="match status" value="1"/>
</dbReference>
<reference evidence="2" key="1">
    <citation type="submission" date="2019-08" db="EMBL/GenBank/DDBJ databases">
        <authorList>
            <person name="Kucharzyk K."/>
            <person name="Murdoch R.W."/>
            <person name="Higgins S."/>
            <person name="Loffler F."/>
        </authorList>
    </citation>
    <scope>NUCLEOTIDE SEQUENCE</scope>
</reference>
<organism evidence="2">
    <name type="scientific">bioreactor metagenome</name>
    <dbReference type="NCBI Taxonomy" id="1076179"/>
    <lineage>
        <taxon>unclassified sequences</taxon>
        <taxon>metagenomes</taxon>
        <taxon>ecological metagenomes</taxon>
    </lineage>
</organism>
<dbReference type="GO" id="GO:0004519">
    <property type="term" value="F:endonuclease activity"/>
    <property type="evidence" value="ECO:0007669"/>
    <property type="project" value="InterPro"/>
</dbReference>
<proteinExistence type="predicted"/>
<dbReference type="GO" id="GO:0008270">
    <property type="term" value="F:zinc ion binding"/>
    <property type="evidence" value="ECO:0007669"/>
    <property type="project" value="InterPro"/>
</dbReference>
<name>A0A645FAE9_9ZZZZ</name>
<dbReference type="Pfam" id="PF01844">
    <property type="entry name" value="HNH"/>
    <property type="match status" value="1"/>
</dbReference>
<dbReference type="InterPro" id="IPR002711">
    <property type="entry name" value="HNH"/>
</dbReference>
<dbReference type="GO" id="GO:0003676">
    <property type="term" value="F:nucleic acid binding"/>
    <property type="evidence" value="ECO:0007669"/>
    <property type="project" value="InterPro"/>
</dbReference>
<evidence type="ECO:0000313" key="2">
    <source>
        <dbReference type="EMBL" id="MPN09443.1"/>
    </source>
</evidence>
<dbReference type="CDD" id="cd00085">
    <property type="entry name" value="HNHc"/>
    <property type="match status" value="1"/>
</dbReference>
<dbReference type="EMBL" id="VSSQ01055549">
    <property type="protein sequence ID" value="MPN09443.1"/>
    <property type="molecule type" value="Genomic_DNA"/>
</dbReference>
<dbReference type="SMART" id="SM00507">
    <property type="entry name" value="HNHc"/>
    <property type="match status" value="1"/>
</dbReference>
<comment type="caution">
    <text evidence="2">The sequence shown here is derived from an EMBL/GenBank/DDBJ whole genome shotgun (WGS) entry which is preliminary data.</text>
</comment>
<feature type="domain" description="HNH nuclease" evidence="1">
    <location>
        <begin position="36"/>
        <end position="91"/>
    </location>
</feature>
<sequence length="108" mass="12789">MLTRDGWCPVHKPKAAPRKASEGWHWMYNLPIWKDELRPAQLLREPFCRECAKHGLRVRATEVDHIIPHKSDWLLFTDPANHESLCHRCHSAKTMRELNENRKEKTAK</sequence>
<accession>A0A645FAE9</accession>
<dbReference type="AlphaFoldDB" id="A0A645FAE9"/>
<gene>
    <name evidence="2" type="ORF">SDC9_156733</name>
</gene>